<reference evidence="5" key="1">
    <citation type="journal article" date="2019" name="Int. J. Syst. Evol. Microbiol.">
        <title>The Global Catalogue of Microorganisms (GCM) 10K type strain sequencing project: providing services to taxonomists for standard genome sequencing and annotation.</title>
        <authorList>
            <consortium name="The Broad Institute Genomics Platform"/>
            <consortium name="The Broad Institute Genome Sequencing Center for Infectious Disease"/>
            <person name="Wu L."/>
            <person name="Ma J."/>
        </authorList>
    </citation>
    <scope>NUCLEOTIDE SEQUENCE [LARGE SCALE GENOMIC DNA]</scope>
    <source>
        <strain evidence="5">ZS-22-S1</strain>
    </source>
</reference>
<evidence type="ECO:0000256" key="2">
    <source>
        <dbReference type="ARBA" id="ARBA00022840"/>
    </source>
</evidence>
<sequence>MIDFGAVNTVAMLDGRLVTVDGVPWLPSVVHEGVVGADAAALARGQAARDLKERLDPAQVRAVFARVLSAARDQGGVVGDVVVTHPAGWPPERVAVLMSAAGPMARAMPEPVAVAAGYGIAEGETVLVVDAGGGTWDVAAVRGQEVLACAALPFGGNDVDRLVVERVRPSLRSVVEHGALLESAKAGKEQLSRHDSTEIVLPDHRAVRLDRAEFERLVSAAVDRLAALAAEVGGPVAAGRVLLVGGSSRMPLLAGRVGQVTGLPVTTDPEPETAVVRGARLLTRPVPIEDPLAPPAALTPEPEPAPAAVVEQTVRSRRGPLALVVLLLLVAGVAVVFGGARPVDGNPVAAAVPPPLPEAAMPSAVSGDEVVNAEVAPFTPGALGETVEYRHPSGNTFAVTVTGVESTLAAPQPYLAAPDGFRWLVLRLHVANTAGPDYPRDPMEDVAVVDDRGQWLRQPYGYGQVACVDGVPPATRIPAGADADICGVVSVPAATPVAAVVFGARSPEAQAPLRFPVDVPATRDRAARTRVVGELGGPPVSVDGLLARVDLVLAPSGYLTGQVPAPGHRFVVVRTAITATGQRTVTVLLRDDRGAFLSGRVDVLRDCPPLPGTLVPEIPAYGCHLFEVAADTPVTAVTFRGRGPDLTRWPTWRP</sequence>
<keyword evidence="1" id="KW-0547">Nucleotide-binding</keyword>
<evidence type="ECO:0000313" key="5">
    <source>
        <dbReference type="Proteomes" id="UP001595859"/>
    </source>
</evidence>
<dbReference type="InterPro" id="IPR043129">
    <property type="entry name" value="ATPase_NBD"/>
</dbReference>
<gene>
    <name evidence="4" type="ORF">ACFPCV_33360</name>
</gene>
<dbReference type="RefSeq" id="WP_378060887.1">
    <property type="nucleotide sequence ID" value="NZ_JBHSIS010000022.1"/>
</dbReference>
<dbReference type="InterPro" id="IPR013126">
    <property type="entry name" value="Hsp_70_fam"/>
</dbReference>
<dbReference type="EMBL" id="JBHSIS010000022">
    <property type="protein sequence ID" value="MFC4858411.1"/>
    <property type="molecule type" value="Genomic_DNA"/>
</dbReference>
<dbReference type="Gene3D" id="3.30.420.40">
    <property type="match status" value="2"/>
</dbReference>
<evidence type="ECO:0000256" key="1">
    <source>
        <dbReference type="ARBA" id="ARBA00022741"/>
    </source>
</evidence>
<dbReference type="Pfam" id="PF00012">
    <property type="entry name" value="HSP70"/>
    <property type="match status" value="1"/>
</dbReference>
<dbReference type="PANTHER" id="PTHR42749:SF1">
    <property type="entry name" value="CELL SHAPE-DETERMINING PROTEIN MREB"/>
    <property type="match status" value="1"/>
</dbReference>
<comment type="caution">
    <text evidence="4">The sequence shown here is derived from an EMBL/GenBank/DDBJ whole genome shotgun (WGS) entry which is preliminary data.</text>
</comment>
<keyword evidence="2" id="KW-0067">ATP-binding</keyword>
<keyword evidence="3" id="KW-0143">Chaperone</keyword>
<protein>
    <submittedName>
        <fullName evidence="4">Hsp70 family protein</fullName>
    </submittedName>
</protein>
<accession>A0ABV9SCJ3</accession>
<organism evidence="4 5">
    <name type="scientific">Actinophytocola glycyrrhizae</name>
    <dbReference type="NCBI Taxonomy" id="2044873"/>
    <lineage>
        <taxon>Bacteria</taxon>
        <taxon>Bacillati</taxon>
        <taxon>Actinomycetota</taxon>
        <taxon>Actinomycetes</taxon>
        <taxon>Pseudonocardiales</taxon>
        <taxon>Pseudonocardiaceae</taxon>
    </lineage>
</organism>
<evidence type="ECO:0000313" key="4">
    <source>
        <dbReference type="EMBL" id="MFC4858411.1"/>
    </source>
</evidence>
<dbReference type="Proteomes" id="UP001595859">
    <property type="component" value="Unassembled WGS sequence"/>
</dbReference>
<name>A0ABV9SCJ3_9PSEU</name>
<keyword evidence="5" id="KW-1185">Reference proteome</keyword>
<dbReference type="PANTHER" id="PTHR42749">
    <property type="entry name" value="CELL SHAPE-DETERMINING PROTEIN MREB"/>
    <property type="match status" value="1"/>
</dbReference>
<proteinExistence type="predicted"/>
<dbReference type="Gene3D" id="3.90.640.10">
    <property type="entry name" value="Actin, Chain A, domain 4"/>
    <property type="match status" value="1"/>
</dbReference>
<evidence type="ECO:0000256" key="3">
    <source>
        <dbReference type="ARBA" id="ARBA00023186"/>
    </source>
</evidence>
<dbReference type="SUPFAM" id="SSF53067">
    <property type="entry name" value="Actin-like ATPase domain"/>
    <property type="match status" value="1"/>
</dbReference>